<dbReference type="EMBL" id="BPMK01000004">
    <property type="protein sequence ID" value="GIZ51161.1"/>
    <property type="molecule type" value="Genomic_DNA"/>
</dbReference>
<evidence type="ECO:0000313" key="2">
    <source>
        <dbReference type="EMBL" id="GIZ51161.1"/>
    </source>
</evidence>
<evidence type="ECO:0000256" key="1">
    <source>
        <dbReference type="SAM" id="SignalP"/>
    </source>
</evidence>
<feature type="chain" id="PRO_5045476032" evidence="1">
    <location>
        <begin position="23"/>
        <end position="141"/>
    </location>
</feature>
<accession>A0ABQ4Q289</accession>
<organism evidence="2 3">
    <name type="scientific">Noviherbaspirillum aridicola</name>
    <dbReference type="NCBI Taxonomy" id="2849687"/>
    <lineage>
        <taxon>Bacteria</taxon>
        <taxon>Pseudomonadati</taxon>
        <taxon>Pseudomonadota</taxon>
        <taxon>Betaproteobacteria</taxon>
        <taxon>Burkholderiales</taxon>
        <taxon>Oxalobacteraceae</taxon>
        <taxon>Noviherbaspirillum</taxon>
    </lineage>
</organism>
<sequence length="141" mass="15022">MRQAFRAAALVCTLAAPLAGVAADAKQLFIEPVALRGTLGGDPIQMNLRAKEEFADGVEGDYFRFGQSLKVLLAGEIEGEDVFLEESENGTSISGEWNGKLSGDSFSGQWLSADGKESRPFSLRIVRPADTRRTTGAAAAK</sequence>
<name>A0ABQ4Q289_9BURK</name>
<keyword evidence="3" id="KW-1185">Reference proteome</keyword>
<gene>
    <name evidence="2" type="ORF">NCCP691_11750</name>
</gene>
<evidence type="ECO:0000313" key="3">
    <source>
        <dbReference type="Proteomes" id="UP000887222"/>
    </source>
</evidence>
<reference evidence="2 3" key="1">
    <citation type="journal article" date="2022" name="Int. J. Syst. Evol. Microbiol.">
        <title>Noviherbaspirillum aridicola sp. nov., isolated from an arid soil in Pakistan.</title>
        <authorList>
            <person name="Khan I.U."/>
            <person name="Saqib M."/>
            <person name="Amin A."/>
            <person name="Hussain F."/>
            <person name="Li L."/>
            <person name="Liu Y.H."/>
            <person name="Fang B.Z."/>
            <person name="Ahmed I."/>
            <person name="Li W.J."/>
        </authorList>
    </citation>
    <scope>NUCLEOTIDE SEQUENCE [LARGE SCALE GENOMIC DNA]</scope>
    <source>
        <strain evidence="2 3">NCCP-691</strain>
    </source>
</reference>
<protein>
    <submittedName>
        <fullName evidence="2">Uncharacterized protein</fullName>
    </submittedName>
</protein>
<proteinExistence type="predicted"/>
<dbReference type="Proteomes" id="UP000887222">
    <property type="component" value="Unassembled WGS sequence"/>
</dbReference>
<keyword evidence="1" id="KW-0732">Signal</keyword>
<feature type="signal peptide" evidence="1">
    <location>
        <begin position="1"/>
        <end position="22"/>
    </location>
</feature>
<comment type="caution">
    <text evidence="2">The sequence shown here is derived from an EMBL/GenBank/DDBJ whole genome shotgun (WGS) entry which is preliminary data.</text>
</comment>